<dbReference type="SUPFAM" id="SSF51735">
    <property type="entry name" value="NAD(P)-binding Rossmann-fold domains"/>
    <property type="match status" value="1"/>
</dbReference>
<keyword evidence="4" id="KW-1185">Reference proteome</keyword>
<sequence>MHRLPVEIAMTKKILLQLDIDPQPSSFDSVVAIDAGVDQLLRYEGVQVTGVTSIVHGAMFTRGGDNLKNTAIFIGGSDVGAAERLLTACQEAFFGPVRVSLMLDANGCNTTASAAVVAASRHIDLAGAKAVVLGGTGPVGRRVAQLLASDGADVILTSRSLDRAASAAKEISEQVQSGSVNAGEAGSPAQTAGVLAGAQIVIACGAAGIELADEKTMQSLSTLKVAIDLNAVPPAGIEGIGVADKAKSFGQGVGYGAIGVGGLKMKTHRAAIESLFTSNDKVLNAAEIYAIAKSIG</sequence>
<dbReference type="SUPFAM" id="SSF53223">
    <property type="entry name" value="Aminoacid dehydrogenase-like, N-terminal domain"/>
    <property type="match status" value="1"/>
</dbReference>
<protein>
    <submittedName>
        <fullName evidence="3">Bifunctional protein MdtA</fullName>
    </submittedName>
</protein>
<dbReference type="Proteomes" id="UP000317977">
    <property type="component" value="Unassembled WGS sequence"/>
</dbReference>
<dbReference type="GO" id="GO:0016491">
    <property type="term" value="F:oxidoreductase activity"/>
    <property type="evidence" value="ECO:0007669"/>
    <property type="project" value="UniProtKB-KW"/>
</dbReference>
<organism evidence="3 4">
    <name type="scientific">Rubripirellula reticaptiva</name>
    <dbReference type="NCBI Taxonomy" id="2528013"/>
    <lineage>
        <taxon>Bacteria</taxon>
        <taxon>Pseudomonadati</taxon>
        <taxon>Planctomycetota</taxon>
        <taxon>Planctomycetia</taxon>
        <taxon>Pirellulales</taxon>
        <taxon>Pirellulaceae</taxon>
        <taxon>Rubripirellula</taxon>
    </lineage>
</organism>
<evidence type="ECO:0000313" key="4">
    <source>
        <dbReference type="Proteomes" id="UP000317977"/>
    </source>
</evidence>
<dbReference type="Gene3D" id="3.40.50.10280">
    <property type="entry name" value="Methylene-tetrahydromethanopterin dehydrogenase, N-terminal domain"/>
    <property type="match status" value="1"/>
</dbReference>
<dbReference type="InterPro" id="IPR015259">
    <property type="entry name" value="Methyl-teptahyd_DH_N"/>
</dbReference>
<proteinExistence type="predicted"/>
<dbReference type="EMBL" id="SJPX01000005">
    <property type="protein sequence ID" value="TWU48337.1"/>
    <property type="molecule type" value="Genomic_DNA"/>
</dbReference>
<name>A0A5C6EJP5_9BACT</name>
<dbReference type="Gene3D" id="3.40.50.720">
    <property type="entry name" value="NAD(P)-binding Rossmann-like Domain"/>
    <property type="match status" value="1"/>
</dbReference>
<reference evidence="3 4" key="1">
    <citation type="submission" date="2019-02" db="EMBL/GenBank/DDBJ databases">
        <title>Deep-cultivation of Planctomycetes and their phenomic and genomic characterization uncovers novel biology.</title>
        <authorList>
            <person name="Wiegand S."/>
            <person name="Jogler M."/>
            <person name="Boedeker C."/>
            <person name="Pinto D."/>
            <person name="Vollmers J."/>
            <person name="Rivas-Marin E."/>
            <person name="Kohn T."/>
            <person name="Peeters S.H."/>
            <person name="Heuer A."/>
            <person name="Rast P."/>
            <person name="Oberbeckmann S."/>
            <person name="Bunk B."/>
            <person name="Jeske O."/>
            <person name="Meyerdierks A."/>
            <person name="Storesund J.E."/>
            <person name="Kallscheuer N."/>
            <person name="Luecker S."/>
            <person name="Lage O.M."/>
            <person name="Pohl T."/>
            <person name="Merkel B.J."/>
            <person name="Hornburger P."/>
            <person name="Mueller R.-W."/>
            <person name="Bruemmer F."/>
            <person name="Labrenz M."/>
            <person name="Spormann A.M."/>
            <person name="Op Den Camp H."/>
            <person name="Overmann J."/>
            <person name="Amann R."/>
            <person name="Jetten M.S.M."/>
            <person name="Mascher T."/>
            <person name="Medema M.H."/>
            <person name="Devos D.P."/>
            <person name="Kaster A.-K."/>
            <person name="Ovreas L."/>
            <person name="Rohde M."/>
            <person name="Galperin M.Y."/>
            <person name="Jogler C."/>
        </authorList>
    </citation>
    <scope>NUCLEOTIDE SEQUENCE [LARGE SCALE GENOMIC DNA]</scope>
    <source>
        <strain evidence="3 4">Poly59</strain>
    </source>
</reference>
<evidence type="ECO:0000256" key="1">
    <source>
        <dbReference type="ARBA" id="ARBA00023002"/>
    </source>
</evidence>
<gene>
    <name evidence="3" type="primary">mtdA</name>
    <name evidence="3" type="ORF">Poly59_51830</name>
</gene>
<comment type="caution">
    <text evidence="3">The sequence shown here is derived from an EMBL/GenBank/DDBJ whole genome shotgun (WGS) entry which is preliminary data.</text>
</comment>
<keyword evidence="1" id="KW-0560">Oxidoreductase</keyword>
<dbReference type="InterPro" id="IPR036291">
    <property type="entry name" value="NAD(P)-bd_dom_sf"/>
</dbReference>
<accession>A0A5C6EJP5</accession>
<evidence type="ECO:0000313" key="3">
    <source>
        <dbReference type="EMBL" id="TWU48337.1"/>
    </source>
</evidence>
<feature type="domain" description="Methylene-tetrahydromethanopterin dehydrogenase N-terminal" evidence="2">
    <location>
        <begin position="26"/>
        <end position="106"/>
    </location>
</feature>
<dbReference type="InterPro" id="IPR037089">
    <property type="entry name" value="Methyl-teptahyd_DH_N_sf"/>
</dbReference>
<dbReference type="AlphaFoldDB" id="A0A5C6EJP5"/>
<evidence type="ECO:0000259" key="2">
    <source>
        <dbReference type="Pfam" id="PF09176"/>
    </source>
</evidence>
<dbReference type="InterPro" id="IPR046346">
    <property type="entry name" value="Aminoacid_DH-like_N_sf"/>
</dbReference>
<dbReference type="Pfam" id="PF09176">
    <property type="entry name" value="Mpt_N"/>
    <property type="match status" value="1"/>
</dbReference>